<evidence type="ECO:0000313" key="2">
    <source>
        <dbReference type="Proteomes" id="UP000565576"/>
    </source>
</evidence>
<dbReference type="SUPFAM" id="SSF103025">
    <property type="entry name" value="Folate-binding domain"/>
    <property type="match status" value="1"/>
</dbReference>
<sequence length="187" mass="19871">MPDLPAPKPVLAGKPVLQGDTIRLAALPEGHLLHVMGATTSEEIANHLLAVNLKESTVRPAGYRQWFVAGNHQLSESQRQALADALSGGAFISDQSHGRIRIHVSGSQAAALLNKGTAVDLHPLNFPEGNSAMTLFGHISIQLTRTVGQDFELIVLRSFAQSLYEELEALALSLGGSKVGNPVWNGA</sequence>
<dbReference type="EC" id="1.5.3.1" evidence="1"/>
<dbReference type="Pfam" id="PF04268">
    <property type="entry name" value="SoxG"/>
    <property type="match status" value="1"/>
</dbReference>
<dbReference type="EMBL" id="JACHBG010000043">
    <property type="protein sequence ID" value="MBB6489512.1"/>
    <property type="molecule type" value="Genomic_DNA"/>
</dbReference>
<reference evidence="1 2" key="1">
    <citation type="submission" date="2020-08" db="EMBL/GenBank/DDBJ databases">
        <title>Genomic Encyclopedia of Type Strains, Phase IV (KMG-V): Genome sequencing to study the core and pangenomes of soil and plant-associated prokaryotes.</title>
        <authorList>
            <person name="Whitman W."/>
        </authorList>
    </citation>
    <scope>NUCLEOTIDE SEQUENCE [LARGE SCALE GENOMIC DNA]</scope>
    <source>
        <strain evidence="1 2">SEMIA 4060</strain>
    </source>
</reference>
<dbReference type="Proteomes" id="UP000565576">
    <property type="component" value="Unassembled WGS sequence"/>
</dbReference>
<accession>A0A7X0J0U7</accession>
<evidence type="ECO:0000313" key="1">
    <source>
        <dbReference type="EMBL" id="MBB6489512.1"/>
    </source>
</evidence>
<dbReference type="Gene3D" id="3.30.70.1520">
    <property type="entry name" value="Heterotetrameric sarcosine oxidase"/>
    <property type="match status" value="1"/>
</dbReference>
<dbReference type="RefSeq" id="WP_184711423.1">
    <property type="nucleotide sequence ID" value="NZ_JACHBG010000043.1"/>
</dbReference>
<gene>
    <name evidence="1" type="ORF">GGD46_006841</name>
</gene>
<dbReference type="AlphaFoldDB" id="A0A7X0J0U7"/>
<comment type="caution">
    <text evidence="1">The sequence shown here is derived from an EMBL/GenBank/DDBJ whole genome shotgun (WGS) entry which is preliminary data.</text>
</comment>
<organism evidence="1 2">
    <name type="scientific">Rhizobium lusitanum</name>
    <dbReference type="NCBI Taxonomy" id="293958"/>
    <lineage>
        <taxon>Bacteria</taxon>
        <taxon>Pseudomonadati</taxon>
        <taxon>Pseudomonadota</taxon>
        <taxon>Alphaproteobacteria</taxon>
        <taxon>Hyphomicrobiales</taxon>
        <taxon>Rhizobiaceae</taxon>
        <taxon>Rhizobium/Agrobacterium group</taxon>
        <taxon>Rhizobium</taxon>
    </lineage>
</organism>
<proteinExistence type="predicted"/>
<dbReference type="GO" id="GO:0008115">
    <property type="term" value="F:sarcosine oxidase activity"/>
    <property type="evidence" value="ECO:0007669"/>
    <property type="project" value="UniProtKB-EC"/>
</dbReference>
<dbReference type="InterPro" id="IPR027266">
    <property type="entry name" value="TrmE/GcvT-like"/>
</dbReference>
<dbReference type="InterPro" id="IPR007375">
    <property type="entry name" value="SoxG"/>
</dbReference>
<dbReference type="Gene3D" id="3.30.1360.120">
    <property type="entry name" value="Probable tRNA modification gtpase trme, domain 1"/>
    <property type="match status" value="1"/>
</dbReference>
<protein>
    <submittedName>
        <fullName evidence="1">Sarcosine oxidase subunit gamma</fullName>
        <ecNumber evidence="1">1.5.3.1</ecNumber>
    </submittedName>
</protein>
<keyword evidence="1" id="KW-0560">Oxidoreductase</keyword>
<name>A0A7X0J0U7_9HYPH</name>